<feature type="transmembrane region" description="Helical" evidence="1">
    <location>
        <begin position="323"/>
        <end position="346"/>
    </location>
</feature>
<evidence type="ECO:0000256" key="1">
    <source>
        <dbReference type="SAM" id="Phobius"/>
    </source>
</evidence>
<keyword evidence="1" id="KW-0472">Membrane</keyword>
<organism evidence="2">
    <name type="scientific">viral metagenome</name>
    <dbReference type="NCBI Taxonomy" id="1070528"/>
    <lineage>
        <taxon>unclassified sequences</taxon>
        <taxon>metagenomes</taxon>
        <taxon>organismal metagenomes</taxon>
    </lineage>
</organism>
<evidence type="ECO:0000313" key="2">
    <source>
        <dbReference type="EMBL" id="QHS94115.1"/>
    </source>
</evidence>
<dbReference type="EMBL" id="MN739216">
    <property type="protein sequence ID" value="QHS94115.1"/>
    <property type="molecule type" value="Genomic_DNA"/>
</dbReference>
<sequence>MNHSTLRWSSKSSTSRLDAVFLGDSWVDGTWCGYHTWPIQLAVQQDWSYLNVGKVGKCMPDLARQMALVASELEANKLVVDSETLWIIHMGGNDLLHAIFPNFFWQVLDLGRMHLSYSVGSQLVPSVGDWINTYTGSKVNYSDPTSFQDEYRTCYPSAGRLIAHRTFGTLSQLQSQFGANRFLVASNTTSSAMPLCRLISFAVSPFRGIRLIDFIALTVGLQLVQALTSFVHAHESKKEKRPQVWFLDEDVLCRRARASHATFDWRWDGFHPLSTGHAYLAKECALVLERSEPMEQVSQRKMKQLETIVAHEWTVRGLVEGCFALLLTGIVGLLLGVLVGILRFYFCLWDCFCISKTKEPSVTQIKAQDRFRSRRVSDEWKSSKRHFDNQRSIAEQLKSSVD</sequence>
<dbReference type="Gene3D" id="3.40.50.1110">
    <property type="entry name" value="SGNH hydrolase"/>
    <property type="match status" value="1"/>
</dbReference>
<keyword evidence="1" id="KW-0812">Transmembrane</keyword>
<reference evidence="2" key="1">
    <citation type="journal article" date="2020" name="Nature">
        <title>Giant virus diversity and host interactions through global metagenomics.</title>
        <authorList>
            <person name="Schulz F."/>
            <person name="Roux S."/>
            <person name="Paez-Espino D."/>
            <person name="Jungbluth S."/>
            <person name="Walsh D.A."/>
            <person name="Denef V.J."/>
            <person name="McMahon K.D."/>
            <person name="Konstantinidis K.T."/>
            <person name="Eloe-Fadrosh E.A."/>
            <person name="Kyrpides N.C."/>
            <person name="Woyke T."/>
        </authorList>
    </citation>
    <scope>NUCLEOTIDE SEQUENCE</scope>
    <source>
        <strain evidence="2">GVMAG-M-3300018416-26</strain>
    </source>
</reference>
<dbReference type="InterPro" id="IPR036514">
    <property type="entry name" value="SGNH_hydro_sf"/>
</dbReference>
<keyword evidence="1" id="KW-1133">Transmembrane helix</keyword>
<dbReference type="SUPFAM" id="SSF52266">
    <property type="entry name" value="SGNH hydrolase"/>
    <property type="match status" value="1"/>
</dbReference>
<dbReference type="AlphaFoldDB" id="A0A6C0BNX0"/>
<proteinExistence type="predicted"/>
<accession>A0A6C0BNX0</accession>
<name>A0A6C0BNX0_9ZZZZ</name>
<protein>
    <submittedName>
        <fullName evidence="2">Uncharacterized protein</fullName>
    </submittedName>
</protein>